<keyword evidence="2" id="KW-1185">Reference proteome</keyword>
<organism evidence="1 2">
    <name type="scientific">Alkalimonas collagenimarina</name>
    <dbReference type="NCBI Taxonomy" id="400390"/>
    <lineage>
        <taxon>Bacteria</taxon>
        <taxon>Pseudomonadati</taxon>
        <taxon>Pseudomonadota</taxon>
        <taxon>Gammaproteobacteria</taxon>
        <taxon>Alkalimonas</taxon>
    </lineage>
</organism>
<proteinExistence type="predicted"/>
<dbReference type="RefSeq" id="WP_305892857.1">
    <property type="nucleotide sequence ID" value="NZ_JAUZVZ010000006.1"/>
</dbReference>
<comment type="caution">
    <text evidence="1">The sequence shown here is derived from an EMBL/GenBank/DDBJ whole genome shotgun (WGS) entry which is preliminary data.</text>
</comment>
<evidence type="ECO:0000313" key="1">
    <source>
        <dbReference type="EMBL" id="MDP4535589.1"/>
    </source>
</evidence>
<name>A0ABT9GX11_9GAMM</name>
<reference evidence="1 2" key="1">
    <citation type="submission" date="2023-08" db="EMBL/GenBank/DDBJ databases">
        <authorList>
            <person name="Joshi A."/>
            <person name="Thite S."/>
        </authorList>
    </citation>
    <scope>NUCLEOTIDE SEQUENCE [LARGE SCALE GENOMIC DNA]</scope>
    <source>
        <strain evidence="1 2">AC40</strain>
    </source>
</reference>
<dbReference type="Proteomes" id="UP001231616">
    <property type="component" value="Unassembled WGS sequence"/>
</dbReference>
<gene>
    <name evidence="1" type="ORF">Q3O60_05270</name>
</gene>
<sequence>MDKFYRKELYKLKIHRMANTLMLGFSINSDNSLVLALGHGNEKNNFEAMVHWIERIIDERELSPEDLCITVFVPLLQRDLHDWIFSRYEF</sequence>
<accession>A0ABT9GX11</accession>
<evidence type="ECO:0000313" key="2">
    <source>
        <dbReference type="Proteomes" id="UP001231616"/>
    </source>
</evidence>
<dbReference type="EMBL" id="JAUZVZ010000006">
    <property type="protein sequence ID" value="MDP4535589.1"/>
    <property type="molecule type" value="Genomic_DNA"/>
</dbReference>
<protein>
    <submittedName>
        <fullName evidence="1">Uncharacterized protein</fullName>
    </submittedName>
</protein>